<gene>
    <name evidence="2" type="ORF">GU926_13625</name>
</gene>
<organism evidence="2 3">
    <name type="scientific">Nibribacter ruber</name>
    <dbReference type="NCBI Taxonomy" id="2698458"/>
    <lineage>
        <taxon>Bacteria</taxon>
        <taxon>Pseudomonadati</taxon>
        <taxon>Bacteroidota</taxon>
        <taxon>Cytophagia</taxon>
        <taxon>Cytophagales</taxon>
        <taxon>Hymenobacteraceae</taxon>
        <taxon>Nibribacter</taxon>
    </lineage>
</organism>
<dbReference type="AlphaFoldDB" id="A0A6P1NX11"/>
<protein>
    <recommendedName>
        <fullName evidence="1">DUF2268 domain-containing protein</fullName>
    </recommendedName>
</protein>
<dbReference type="InterPro" id="IPR018728">
    <property type="entry name" value="DUF2268"/>
</dbReference>
<dbReference type="Pfam" id="PF10026">
    <property type="entry name" value="DUF2268"/>
    <property type="match status" value="1"/>
</dbReference>
<evidence type="ECO:0000313" key="3">
    <source>
        <dbReference type="Proteomes" id="UP000464214"/>
    </source>
</evidence>
<dbReference type="RefSeq" id="WP_160692796.1">
    <property type="nucleotide sequence ID" value="NZ_CP047897.1"/>
</dbReference>
<dbReference type="KEGG" id="nib:GU926_13625"/>
<dbReference type="Proteomes" id="UP000464214">
    <property type="component" value="Chromosome"/>
</dbReference>
<name>A0A6P1NX11_9BACT</name>
<keyword evidence="3" id="KW-1185">Reference proteome</keyword>
<sequence length="418" mass="47728">MGQDKQSIVTTDIANFWQAYDKVTSTKDSAQQYAYLDQLFLSKGSPGLKAIMEVKDYTAQSYIEAMNQYPLFWNSIRANTQKADGFGKEIEKEVTKLRKLYPSLRPSKVYFTIGAFQSGGTTLQDRVLIGSELSLVDKSVITSEFPKSLNHLTTHFQTNPINDVVFTNVHEYVHTQQKATTGDNLLANTVMEGVAEFVTVKATGKKSSSPAIKYGSENAERVRQRFAKEAMNLYVNNWFYNTTENEFNTRDMGYYVGYAICEKYYNKAKDKKQAIKEMIELDFNNEQALHQFIEQSGYFTQTVGELKDEFDKNRPAVTHITQFKNQDRDVNPSLTTITIHFSTQMRTRGRNFEMGPLGMENLMRVKKFVGFSEDGTSATIEVELKPNHRYQLVVGDQFRSKDNIALKPYLIDFTTSGK</sequence>
<dbReference type="EMBL" id="CP047897">
    <property type="protein sequence ID" value="QHL88416.1"/>
    <property type="molecule type" value="Genomic_DNA"/>
</dbReference>
<accession>A0A6P1NX11</accession>
<reference evidence="2 3" key="1">
    <citation type="submission" date="2020-01" db="EMBL/GenBank/DDBJ databases">
        <authorList>
            <person name="Kim M."/>
        </authorList>
    </citation>
    <scope>NUCLEOTIDE SEQUENCE [LARGE SCALE GENOMIC DNA]</scope>
    <source>
        <strain evidence="2 3">BT10</strain>
    </source>
</reference>
<feature type="domain" description="DUF2268" evidence="1">
    <location>
        <begin position="168"/>
        <end position="278"/>
    </location>
</feature>
<proteinExistence type="predicted"/>
<evidence type="ECO:0000313" key="2">
    <source>
        <dbReference type="EMBL" id="QHL88416.1"/>
    </source>
</evidence>
<evidence type="ECO:0000259" key="1">
    <source>
        <dbReference type="Pfam" id="PF10026"/>
    </source>
</evidence>